<keyword evidence="15" id="KW-0999">Mitochondrion inner membrane</keyword>
<dbReference type="GO" id="GO:0005743">
    <property type="term" value="C:mitochondrial inner membrane"/>
    <property type="evidence" value="ECO:0007669"/>
    <property type="project" value="UniProtKB-SubCell"/>
</dbReference>
<dbReference type="InterPro" id="IPR001505">
    <property type="entry name" value="Copper_CuA"/>
</dbReference>
<comment type="catalytic activity">
    <reaction evidence="14">
        <text>4 Fe(II)-[cytochrome c] + O2 + 8 H(+)(in) = 4 Fe(III)-[cytochrome c] + 2 H2O + 4 H(+)(out)</text>
        <dbReference type="Rhea" id="RHEA:11436"/>
        <dbReference type="Rhea" id="RHEA-COMP:10350"/>
        <dbReference type="Rhea" id="RHEA-COMP:14399"/>
        <dbReference type="ChEBI" id="CHEBI:15377"/>
        <dbReference type="ChEBI" id="CHEBI:15378"/>
        <dbReference type="ChEBI" id="CHEBI:15379"/>
        <dbReference type="ChEBI" id="CHEBI:29033"/>
        <dbReference type="ChEBI" id="CHEBI:29034"/>
        <dbReference type="EC" id="7.1.1.9"/>
    </reaction>
    <physiologicalReaction direction="left-to-right" evidence="14">
        <dbReference type="Rhea" id="RHEA:11437"/>
    </physiologicalReaction>
</comment>
<evidence type="ECO:0000256" key="1">
    <source>
        <dbReference type="ARBA" id="ARBA00004141"/>
    </source>
</evidence>
<proteinExistence type="inferred from homology"/>
<evidence type="ECO:0000259" key="17">
    <source>
        <dbReference type="PROSITE" id="PS50857"/>
    </source>
</evidence>
<feature type="transmembrane region" description="Helical" evidence="16">
    <location>
        <begin position="6"/>
        <end position="29"/>
    </location>
</feature>
<dbReference type="Gene3D" id="1.10.287.90">
    <property type="match status" value="1"/>
</dbReference>
<comment type="similarity">
    <text evidence="2 15">Belongs to the cytochrome c oxidase subunit 2 family.</text>
</comment>
<evidence type="ECO:0000256" key="16">
    <source>
        <dbReference type="SAM" id="Phobius"/>
    </source>
</evidence>
<dbReference type="PROSITE" id="PS50857">
    <property type="entry name" value="COX2_CUA"/>
    <property type="match status" value="1"/>
</dbReference>
<dbReference type="GeneID" id="26119038"/>
<geneLocation type="mitochondrion" evidence="19"/>
<evidence type="ECO:0000256" key="10">
    <source>
        <dbReference type="ARBA" id="ARBA00022982"/>
    </source>
</evidence>
<keyword evidence="4 15" id="KW-0813">Transport</keyword>
<dbReference type="CTD" id="4513"/>
<evidence type="ECO:0000259" key="18">
    <source>
        <dbReference type="PROSITE" id="PS50999"/>
    </source>
</evidence>
<reference evidence="19" key="1">
    <citation type="submission" date="2015-05" db="EMBL/GenBank/DDBJ databases">
        <title>A novel species of special mitochondria gene arrangement of Drepanidotaenia lanceolata (Cestoda: Hymenolepididae).</title>
        <authorList>
            <person name="Gao J.F."/>
        </authorList>
    </citation>
    <scope>NUCLEOTIDE SEQUENCE</scope>
    <source>
        <strain evidence="19">Heilongjiang</strain>
    </source>
</reference>
<feature type="transmembrane region" description="Helical" evidence="16">
    <location>
        <begin position="50"/>
        <end position="71"/>
    </location>
</feature>
<evidence type="ECO:0000256" key="4">
    <source>
        <dbReference type="ARBA" id="ARBA00022448"/>
    </source>
</evidence>
<evidence type="ECO:0000256" key="6">
    <source>
        <dbReference type="ARBA" id="ARBA00022692"/>
    </source>
</evidence>
<keyword evidence="8" id="KW-0460">Magnesium</keyword>
<feature type="domain" description="Cytochrome oxidase subunit II copper A binding" evidence="17">
    <location>
        <begin position="78"/>
        <end position="191"/>
    </location>
</feature>
<organism evidence="19">
    <name type="scientific">Drepanidotaenia lanceolata</name>
    <dbReference type="NCBI Taxonomy" id="1732538"/>
    <lineage>
        <taxon>Eukaryota</taxon>
        <taxon>Metazoa</taxon>
        <taxon>Spiralia</taxon>
        <taxon>Lophotrochozoa</taxon>
        <taxon>Platyhelminthes</taxon>
        <taxon>Cestoda</taxon>
        <taxon>Eucestoda</taxon>
        <taxon>Cyclophyllidea</taxon>
        <taxon>Hymenolepididae</taxon>
        <taxon>Drepanidotaenia</taxon>
    </lineage>
</organism>
<sequence length="191" mass="21972">MNLNLLYYEIICYMLGVAIFIISFVYLMLFWNFNSKGSIMFKSENQTLELVWTVFPTFLVLGLCMFNINYISEDLDYATDETVKIVGHQWYWSYETSNGEYDSFVNSNGFLVDKPLRLVRGLSYHLVVTSADVIHSFHVPGLNLKMDAIPGRLNHLFFTPEKYGVYLGYCAELCGVNHGIMPIVIEVVDNN</sequence>
<comment type="cofactor">
    <cofactor evidence="15">
        <name>Cu cation</name>
        <dbReference type="ChEBI" id="CHEBI:23378"/>
    </cofactor>
    <text evidence="15">Binds a copper A center.</text>
</comment>
<keyword evidence="10 15" id="KW-0249">Electron transport</keyword>
<keyword evidence="5 15" id="KW-0679">Respiratory chain</keyword>
<evidence type="ECO:0000256" key="8">
    <source>
        <dbReference type="ARBA" id="ARBA00022842"/>
    </source>
</evidence>
<evidence type="ECO:0000256" key="11">
    <source>
        <dbReference type="ARBA" id="ARBA00022989"/>
    </source>
</evidence>
<evidence type="ECO:0000313" key="19">
    <source>
        <dbReference type="EMBL" id="ALH16566.1"/>
    </source>
</evidence>
<keyword evidence="13 15" id="KW-0472">Membrane</keyword>
<dbReference type="PROSITE" id="PS50999">
    <property type="entry name" value="COX2_TM"/>
    <property type="match status" value="1"/>
</dbReference>
<dbReference type="GO" id="GO:0004129">
    <property type="term" value="F:cytochrome-c oxidase activity"/>
    <property type="evidence" value="ECO:0007669"/>
    <property type="project" value="UniProtKB-EC"/>
</dbReference>
<keyword evidence="12 15" id="KW-0186">Copper</keyword>
<dbReference type="NCBIfam" id="TIGR02866">
    <property type="entry name" value="CoxB"/>
    <property type="match status" value="1"/>
</dbReference>
<dbReference type="SUPFAM" id="SSF81464">
    <property type="entry name" value="Cytochrome c oxidase subunit II-like, transmembrane region"/>
    <property type="match status" value="1"/>
</dbReference>
<evidence type="ECO:0000256" key="13">
    <source>
        <dbReference type="ARBA" id="ARBA00023136"/>
    </source>
</evidence>
<dbReference type="PANTHER" id="PTHR22888:SF9">
    <property type="entry name" value="CYTOCHROME C OXIDASE SUBUNIT 2"/>
    <property type="match status" value="1"/>
</dbReference>
<dbReference type="SUPFAM" id="SSF49503">
    <property type="entry name" value="Cupredoxins"/>
    <property type="match status" value="1"/>
</dbReference>
<keyword evidence="7 15" id="KW-0479">Metal-binding</keyword>
<evidence type="ECO:0000256" key="9">
    <source>
        <dbReference type="ARBA" id="ARBA00022967"/>
    </source>
</evidence>
<dbReference type="PRINTS" id="PR01166">
    <property type="entry name" value="CYCOXIDASEII"/>
</dbReference>
<dbReference type="InterPro" id="IPR011759">
    <property type="entry name" value="Cyt_c_oxidase_su2_TM_dom"/>
</dbReference>
<keyword evidence="9" id="KW-1278">Translocase</keyword>
<keyword evidence="15 19" id="KW-0496">Mitochondrion</keyword>
<evidence type="ECO:0000256" key="2">
    <source>
        <dbReference type="ARBA" id="ARBA00007866"/>
    </source>
</evidence>
<dbReference type="Gene3D" id="2.60.40.420">
    <property type="entry name" value="Cupredoxins - blue copper proteins"/>
    <property type="match status" value="1"/>
</dbReference>
<dbReference type="RefSeq" id="YP_009175578.1">
    <property type="nucleotide sequence ID" value="NC_028164.1"/>
</dbReference>
<evidence type="ECO:0000256" key="3">
    <source>
        <dbReference type="ARBA" id="ARBA00015946"/>
    </source>
</evidence>
<dbReference type="Pfam" id="PF02790">
    <property type="entry name" value="COX2_TM"/>
    <property type="match status" value="1"/>
</dbReference>
<dbReference type="InterPro" id="IPR002429">
    <property type="entry name" value="CcO_II-like_C"/>
</dbReference>
<dbReference type="InterPro" id="IPR045187">
    <property type="entry name" value="CcO_II"/>
</dbReference>
<dbReference type="GO" id="GO:0042773">
    <property type="term" value="P:ATP synthesis coupled electron transport"/>
    <property type="evidence" value="ECO:0007669"/>
    <property type="project" value="TreeGrafter"/>
</dbReference>
<dbReference type="AlphaFoldDB" id="A0A0N9QG98"/>
<dbReference type="PROSITE" id="PS00078">
    <property type="entry name" value="COX2"/>
    <property type="match status" value="1"/>
</dbReference>
<evidence type="ECO:0000256" key="15">
    <source>
        <dbReference type="RuleBase" id="RU000457"/>
    </source>
</evidence>
<keyword evidence="11 16" id="KW-1133">Transmembrane helix</keyword>
<dbReference type="GO" id="GO:0005507">
    <property type="term" value="F:copper ion binding"/>
    <property type="evidence" value="ECO:0007669"/>
    <property type="project" value="InterPro"/>
</dbReference>
<evidence type="ECO:0000256" key="14">
    <source>
        <dbReference type="ARBA" id="ARBA00049512"/>
    </source>
</evidence>
<keyword evidence="6 15" id="KW-0812">Transmembrane</keyword>
<dbReference type="Pfam" id="PF00116">
    <property type="entry name" value="COX2"/>
    <property type="match status" value="1"/>
</dbReference>
<dbReference type="EMBL" id="KR817910">
    <property type="protein sequence ID" value="ALH16566.1"/>
    <property type="molecule type" value="Genomic_DNA"/>
</dbReference>
<feature type="domain" description="Cytochrome oxidase subunit II transmembrane region profile" evidence="18">
    <location>
        <begin position="1"/>
        <end position="78"/>
    </location>
</feature>
<protein>
    <recommendedName>
        <fullName evidence="3 15">Cytochrome c oxidase subunit 2</fullName>
    </recommendedName>
</protein>
<evidence type="ECO:0000256" key="12">
    <source>
        <dbReference type="ARBA" id="ARBA00023008"/>
    </source>
</evidence>
<comment type="subcellular location">
    <subcellularLocation>
        <location evidence="1">Membrane</location>
        <topology evidence="1">Multi-pass membrane protein</topology>
    </subcellularLocation>
    <subcellularLocation>
        <location evidence="15">Mitochondrion inner membrane</location>
        <topology evidence="15">Multi-pass membrane protein</topology>
    </subcellularLocation>
</comment>
<dbReference type="InterPro" id="IPR008972">
    <property type="entry name" value="Cupredoxin"/>
</dbReference>
<name>A0A0N9QG98_9CEST</name>
<evidence type="ECO:0000256" key="7">
    <source>
        <dbReference type="ARBA" id="ARBA00022723"/>
    </source>
</evidence>
<dbReference type="InterPro" id="IPR014222">
    <property type="entry name" value="Cyt_c_oxidase_su2"/>
</dbReference>
<evidence type="ECO:0000256" key="5">
    <source>
        <dbReference type="ARBA" id="ARBA00022660"/>
    </source>
</evidence>
<dbReference type="GO" id="GO:0016491">
    <property type="term" value="F:oxidoreductase activity"/>
    <property type="evidence" value="ECO:0007669"/>
    <property type="project" value="InterPro"/>
</dbReference>
<dbReference type="InterPro" id="IPR036257">
    <property type="entry name" value="Cyt_c_oxidase_su2_TM_sf"/>
</dbReference>
<dbReference type="PANTHER" id="PTHR22888">
    <property type="entry name" value="CYTOCHROME C OXIDASE, SUBUNIT II"/>
    <property type="match status" value="1"/>
</dbReference>
<accession>A0A0N9QG98</accession>
<gene>
    <name evidence="19" type="primary">cox2</name>
</gene>
<comment type="function">
    <text evidence="15">Component of the cytochrome c oxidase, the last enzyme in the mitochondrial electron transport chain which drives oxidative phosphorylation. The respiratory chain contains 3 multisubunit complexes succinate dehydrogenase (complex II, CII), ubiquinol-cytochrome c oxidoreductase (cytochrome b-c1 complex, complex III, CIII) and cytochrome c oxidase (complex IV, CIV), that cooperate to transfer electrons derived from NADH and succinate to molecular oxygen, creating an electrochemical gradient over the inner membrane that drives transmembrane transport and the ATP synthase. Cytochrome c oxidase is the component of the respiratory chain that catalyzes the reduction of oxygen to water. Electrons originating from reduced cytochrome c in the intermembrane space (IMS) are transferred via the dinuclear copper A center (CU(A)) of subunit 2 and heme A of subunit 1 to the active site in subunit 1, a binuclear center (BNC) formed by heme A3 and copper B (CU(B)). The BNC reduces molecular oxygen to 2 water molecules using 4 electrons from cytochrome c in the IMS and 4 protons from the mitochondrial matrix.</text>
</comment>